<protein>
    <recommendedName>
        <fullName evidence="1">C2H2-type domain-containing protein</fullName>
    </recommendedName>
</protein>
<proteinExistence type="predicted"/>
<evidence type="ECO:0000313" key="3">
    <source>
        <dbReference type="Proteomes" id="UP000019270"/>
    </source>
</evidence>
<name>W7KRF4_CYTFI</name>
<organism evidence="2 3">
    <name type="scientific">Cytobacillus firmus DS1</name>
    <dbReference type="NCBI Taxonomy" id="1307436"/>
    <lineage>
        <taxon>Bacteria</taxon>
        <taxon>Bacillati</taxon>
        <taxon>Bacillota</taxon>
        <taxon>Bacilli</taxon>
        <taxon>Bacillales</taxon>
        <taxon>Bacillaceae</taxon>
        <taxon>Cytobacillus</taxon>
    </lineage>
</organism>
<reference evidence="3" key="1">
    <citation type="submission" date="2013-03" db="EMBL/GenBank/DDBJ databases">
        <title>Draft genome sequence of Bacillus firmus DS1.</title>
        <authorList>
            <person name="Peng D."/>
            <person name="Zhu L."/>
            <person name="Sun M."/>
        </authorList>
    </citation>
    <scope>NUCLEOTIDE SEQUENCE [LARGE SCALE GENOMIC DNA]</scope>
    <source>
        <strain evidence="3">DS1</strain>
    </source>
</reference>
<comment type="caution">
    <text evidence="2">The sequence shown here is derived from an EMBL/GenBank/DDBJ whole genome shotgun (WGS) entry which is preliminary data.</text>
</comment>
<dbReference type="PROSITE" id="PS00028">
    <property type="entry name" value="ZINC_FINGER_C2H2_1"/>
    <property type="match status" value="1"/>
</dbReference>
<feature type="domain" description="C2H2-type" evidence="1">
    <location>
        <begin position="213"/>
        <end position="234"/>
    </location>
</feature>
<reference evidence="2 3" key="2">
    <citation type="journal article" date="2016" name="Sci. Rep.">
        <title>A novel serine protease, Sep1, from Bacillus firmus DS-1 has nematicidal activity and degrades multiple intestinal-associated nematode proteins.</title>
        <authorList>
            <person name="Geng C."/>
            <person name="Nie X."/>
            <person name="Tang Z."/>
            <person name="Zhang Y."/>
            <person name="Lin J."/>
            <person name="Sun M."/>
            <person name="Peng D."/>
        </authorList>
    </citation>
    <scope>NUCLEOTIDE SEQUENCE [LARGE SCALE GENOMIC DNA]</scope>
    <source>
        <strain evidence="2 3">DS1</strain>
    </source>
</reference>
<sequence length="240" mass="28802">MEITNKRLLNYLSRFGLAINYDEENNSAYLYTNRGYILTKDEHLEVITALMNFLEQVTDAEIEQVNKDFDREPDYRNPLFIRTDRRNKWKEGYVFVYKELAYNNYRFGFTKDLEIRKRSLINASPVALDFIIEINMENIEEFKEFLEEKFSIRRLPESWFNLLEEDINYIRKGALQDFRALIETRESRFDEEFTCPVCQTHVTSKRKTSYFKCNHCNGRFDTKNCVLEHLDMSHGIANNK</sequence>
<accession>W7KRF4</accession>
<evidence type="ECO:0000259" key="1">
    <source>
        <dbReference type="PROSITE" id="PS00028"/>
    </source>
</evidence>
<dbReference type="RefSeq" id="WP_035333006.1">
    <property type="nucleotide sequence ID" value="NZ_APVL01000031.1"/>
</dbReference>
<dbReference type="Proteomes" id="UP000019270">
    <property type="component" value="Unassembled WGS sequence"/>
</dbReference>
<dbReference type="AlphaFoldDB" id="W7KRF4"/>
<gene>
    <name evidence="2" type="ORF">PBF_22759</name>
</gene>
<dbReference type="EMBL" id="APVL01000031">
    <property type="protein sequence ID" value="EWG08708.1"/>
    <property type="molecule type" value="Genomic_DNA"/>
</dbReference>
<dbReference type="PATRIC" id="fig|1307436.3.peg.4845"/>
<dbReference type="InterPro" id="IPR013087">
    <property type="entry name" value="Znf_C2H2_type"/>
</dbReference>
<evidence type="ECO:0000313" key="2">
    <source>
        <dbReference type="EMBL" id="EWG08708.1"/>
    </source>
</evidence>